<dbReference type="Pfam" id="PF01565">
    <property type="entry name" value="FAD_binding_4"/>
    <property type="match status" value="1"/>
</dbReference>
<evidence type="ECO:0000259" key="6">
    <source>
        <dbReference type="PROSITE" id="PS51387"/>
    </source>
</evidence>
<dbReference type="Gene3D" id="3.30.43.10">
    <property type="entry name" value="Uridine Diphospho-n-acetylenolpyruvylglucosamine Reductase, domain 2"/>
    <property type="match status" value="1"/>
</dbReference>
<dbReference type="Gene3D" id="3.40.462.20">
    <property type="match status" value="1"/>
</dbReference>
<keyword evidence="3" id="KW-0285">Flavoprotein</keyword>
<dbReference type="InterPro" id="IPR016166">
    <property type="entry name" value="FAD-bd_PCMH"/>
</dbReference>
<dbReference type="STRING" id="1073089.A0A1L9RIF1"/>
<dbReference type="GO" id="GO:0071949">
    <property type="term" value="F:FAD binding"/>
    <property type="evidence" value="ECO:0007669"/>
    <property type="project" value="InterPro"/>
</dbReference>
<dbReference type="EMBL" id="KV878212">
    <property type="protein sequence ID" value="OJJ34706.1"/>
    <property type="molecule type" value="Genomic_DNA"/>
</dbReference>
<dbReference type="PROSITE" id="PS51387">
    <property type="entry name" value="FAD_PCMH"/>
    <property type="match status" value="1"/>
</dbReference>
<name>A0A1L9RIF1_ASPWE</name>
<dbReference type="RefSeq" id="XP_040688382.1">
    <property type="nucleotide sequence ID" value="XM_040830803.1"/>
</dbReference>
<evidence type="ECO:0000313" key="7">
    <source>
        <dbReference type="EMBL" id="OJJ34706.1"/>
    </source>
</evidence>
<protein>
    <recommendedName>
        <fullName evidence="6">FAD-binding PCMH-type domain-containing protein</fullName>
    </recommendedName>
</protein>
<dbReference type="SUPFAM" id="SSF56176">
    <property type="entry name" value="FAD-binding/transporter-associated domain-like"/>
    <property type="match status" value="1"/>
</dbReference>
<gene>
    <name evidence="7" type="ORF">ASPWEDRAFT_171544</name>
</gene>
<evidence type="ECO:0000313" key="8">
    <source>
        <dbReference type="Proteomes" id="UP000184383"/>
    </source>
</evidence>
<feature type="domain" description="FAD-binding PCMH-type" evidence="6">
    <location>
        <begin position="28"/>
        <end position="199"/>
    </location>
</feature>
<dbReference type="InterPro" id="IPR016169">
    <property type="entry name" value="FAD-bd_PCMH_sub2"/>
</dbReference>
<dbReference type="PANTHER" id="PTHR42973:SF39">
    <property type="entry name" value="FAD-BINDING PCMH-TYPE DOMAIN-CONTAINING PROTEIN"/>
    <property type="match status" value="1"/>
</dbReference>
<evidence type="ECO:0000256" key="3">
    <source>
        <dbReference type="ARBA" id="ARBA00022630"/>
    </source>
</evidence>
<dbReference type="InterPro" id="IPR006094">
    <property type="entry name" value="Oxid_FAD_bind_N"/>
</dbReference>
<dbReference type="InterPro" id="IPR036318">
    <property type="entry name" value="FAD-bd_PCMH-like_sf"/>
</dbReference>
<evidence type="ECO:0000256" key="4">
    <source>
        <dbReference type="ARBA" id="ARBA00022827"/>
    </source>
</evidence>
<dbReference type="AlphaFoldDB" id="A0A1L9RIF1"/>
<dbReference type="GO" id="GO:0016491">
    <property type="term" value="F:oxidoreductase activity"/>
    <property type="evidence" value="ECO:0007669"/>
    <property type="project" value="UniProtKB-KW"/>
</dbReference>
<dbReference type="OrthoDB" id="415825at2759"/>
<keyword evidence="8" id="KW-1185">Reference proteome</keyword>
<proteinExistence type="inferred from homology"/>
<dbReference type="Gene3D" id="3.30.465.10">
    <property type="match status" value="1"/>
</dbReference>
<keyword evidence="5" id="KW-0560">Oxidoreductase</keyword>
<dbReference type="PANTHER" id="PTHR42973">
    <property type="entry name" value="BINDING OXIDOREDUCTASE, PUTATIVE (AFU_ORTHOLOGUE AFUA_1G17690)-RELATED"/>
    <property type="match status" value="1"/>
</dbReference>
<accession>A0A1L9RIF1</accession>
<dbReference type="GeneID" id="63746651"/>
<dbReference type="InterPro" id="IPR016167">
    <property type="entry name" value="FAD-bd_PCMH_sub1"/>
</dbReference>
<evidence type="ECO:0000256" key="2">
    <source>
        <dbReference type="ARBA" id="ARBA00005466"/>
    </source>
</evidence>
<sequence>MHITWRDSPENAIYESARIDNAFNFRRPTRLPLAIVKATSADDVIAATRLAQQHRCRITVRSGGHSFGVLSVQDDVILVDLHDWKEIDVDVHRGLVAVTPGVESKALYDRLIVDGLTFPVGHCPSVGMGGFLLQGGMGWNTETLGWACEYIEGADVVTAQGELVHCSKDYNPDLFWAVRGAGPAFPGLVVRFQLKTTPHPKAIHTSGYVYPREKYREAFDWIRSLQPNIDSDTTSTAVVQYHGKKICFGIYITSWKNTPEEAKTVLQSIHQTRPTGTVAEWCCRPEKSLEKSFRIQDKGMPKGLRYCTENAYLKNDTDVSAVLEEAFLTLPHRKSIAFWTSMRKVSRRDEMADMALSVHSDDYFALYAMWEDEKDDQRCEGWLRSVMMPIEPHTAGTYMGETVGLRRGRYWSEENTERLMEIRRKWDPYGLIHGGFTENAGRKTANL</sequence>
<dbReference type="Proteomes" id="UP000184383">
    <property type="component" value="Unassembled WGS sequence"/>
</dbReference>
<comment type="similarity">
    <text evidence="2">Belongs to the oxygen-dependent FAD-linked oxidoreductase family.</text>
</comment>
<keyword evidence="4" id="KW-0274">FAD</keyword>
<comment type="cofactor">
    <cofactor evidence="1">
        <name>FAD</name>
        <dbReference type="ChEBI" id="CHEBI:57692"/>
    </cofactor>
</comment>
<evidence type="ECO:0000256" key="5">
    <source>
        <dbReference type="ARBA" id="ARBA00023002"/>
    </source>
</evidence>
<dbReference type="InterPro" id="IPR050416">
    <property type="entry name" value="FAD-linked_Oxidoreductase"/>
</dbReference>
<dbReference type="VEuPathDB" id="FungiDB:ASPWEDRAFT_171544"/>
<organism evidence="7 8">
    <name type="scientific">Aspergillus wentii DTO 134E9</name>
    <dbReference type="NCBI Taxonomy" id="1073089"/>
    <lineage>
        <taxon>Eukaryota</taxon>
        <taxon>Fungi</taxon>
        <taxon>Dikarya</taxon>
        <taxon>Ascomycota</taxon>
        <taxon>Pezizomycotina</taxon>
        <taxon>Eurotiomycetes</taxon>
        <taxon>Eurotiomycetidae</taxon>
        <taxon>Eurotiales</taxon>
        <taxon>Aspergillaceae</taxon>
        <taxon>Aspergillus</taxon>
        <taxon>Aspergillus subgen. Cremei</taxon>
    </lineage>
</organism>
<evidence type="ECO:0000256" key="1">
    <source>
        <dbReference type="ARBA" id="ARBA00001974"/>
    </source>
</evidence>
<reference evidence="8" key="1">
    <citation type="journal article" date="2017" name="Genome Biol.">
        <title>Comparative genomics reveals high biological diversity and specific adaptations in the industrially and medically important fungal genus Aspergillus.</title>
        <authorList>
            <person name="de Vries R.P."/>
            <person name="Riley R."/>
            <person name="Wiebenga A."/>
            <person name="Aguilar-Osorio G."/>
            <person name="Amillis S."/>
            <person name="Uchima C.A."/>
            <person name="Anderluh G."/>
            <person name="Asadollahi M."/>
            <person name="Askin M."/>
            <person name="Barry K."/>
            <person name="Battaglia E."/>
            <person name="Bayram O."/>
            <person name="Benocci T."/>
            <person name="Braus-Stromeyer S.A."/>
            <person name="Caldana C."/>
            <person name="Canovas D."/>
            <person name="Cerqueira G.C."/>
            <person name="Chen F."/>
            <person name="Chen W."/>
            <person name="Choi C."/>
            <person name="Clum A."/>
            <person name="Dos Santos R.A."/>
            <person name="Damasio A.R."/>
            <person name="Diallinas G."/>
            <person name="Emri T."/>
            <person name="Fekete E."/>
            <person name="Flipphi M."/>
            <person name="Freyberg S."/>
            <person name="Gallo A."/>
            <person name="Gournas C."/>
            <person name="Habgood R."/>
            <person name="Hainaut M."/>
            <person name="Harispe M.L."/>
            <person name="Henrissat B."/>
            <person name="Hilden K.S."/>
            <person name="Hope R."/>
            <person name="Hossain A."/>
            <person name="Karabika E."/>
            <person name="Karaffa L."/>
            <person name="Karanyi Z."/>
            <person name="Krasevec N."/>
            <person name="Kuo A."/>
            <person name="Kusch H."/>
            <person name="LaButti K."/>
            <person name="Lagendijk E.L."/>
            <person name="Lapidus A."/>
            <person name="Levasseur A."/>
            <person name="Lindquist E."/>
            <person name="Lipzen A."/>
            <person name="Logrieco A.F."/>
            <person name="MacCabe A."/>
            <person name="Maekelae M.R."/>
            <person name="Malavazi I."/>
            <person name="Melin P."/>
            <person name="Meyer V."/>
            <person name="Mielnichuk N."/>
            <person name="Miskei M."/>
            <person name="Molnar A.P."/>
            <person name="Mule G."/>
            <person name="Ngan C.Y."/>
            <person name="Orejas M."/>
            <person name="Orosz E."/>
            <person name="Ouedraogo J.P."/>
            <person name="Overkamp K.M."/>
            <person name="Park H.-S."/>
            <person name="Perrone G."/>
            <person name="Piumi F."/>
            <person name="Punt P.J."/>
            <person name="Ram A.F."/>
            <person name="Ramon A."/>
            <person name="Rauscher S."/>
            <person name="Record E."/>
            <person name="Riano-Pachon D.M."/>
            <person name="Robert V."/>
            <person name="Roehrig J."/>
            <person name="Ruller R."/>
            <person name="Salamov A."/>
            <person name="Salih N.S."/>
            <person name="Samson R.A."/>
            <person name="Sandor E."/>
            <person name="Sanguinetti M."/>
            <person name="Schuetze T."/>
            <person name="Sepcic K."/>
            <person name="Shelest E."/>
            <person name="Sherlock G."/>
            <person name="Sophianopoulou V."/>
            <person name="Squina F.M."/>
            <person name="Sun H."/>
            <person name="Susca A."/>
            <person name="Todd R.B."/>
            <person name="Tsang A."/>
            <person name="Unkles S.E."/>
            <person name="van de Wiele N."/>
            <person name="van Rossen-Uffink D."/>
            <person name="Oliveira J.V."/>
            <person name="Vesth T.C."/>
            <person name="Visser J."/>
            <person name="Yu J.-H."/>
            <person name="Zhou M."/>
            <person name="Andersen M.R."/>
            <person name="Archer D.B."/>
            <person name="Baker S.E."/>
            <person name="Benoit I."/>
            <person name="Brakhage A.A."/>
            <person name="Braus G.H."/>
            <person name="Fischer R."/>
            <person name="Frisvad J.C."/>
            <person name="Goldman G.H."/>
            <person name="Houbraken J."/>
            <person name="Oakley B."/>
            <person name="Pocsi I."/>
            <person name="Scazzocchio C."/>
            <person name="Seiboth B."/>
            <person name="vanKuyk P.A."/>
            <person name="Wortman J."/>
            <person name="Dyer P.S."/>
            <person name="Grigoriev I.V."/>
        </authorList>
    </citation>
    <scope>NUCLEOTIDE SEQUENCE [LARGE SCALE GENOMIC DNA]</scope>
    <source>
        <strain evidence="8">DTO 134E9</strain>
    </source>
</reference>